<dbReference type="Gene3D" id="3.40.630.30">
    <property type="match status" value="1"/>
</dbReference>
<evidence type="ECO:0000313" key="5">
    <source>
        <dbReference type="EMBL" id="REK74126.1"/>
    </source>
</evidence>
<feature type="domain" description="N-acetyltransferase" evidence="4">
    <location>
        <begin position="14"/>
        <end position="183"/>
    </location>
</feature>
<accession>A0A371PER4</accession>
<sequence>MSAGWPVTLRHGSVGVRPLRRRDARTWARLRADNASWLGPWEATLPPEAGPAATSYVGMIGTLRRRARQGHAMPFAVTWDDEVVGMLTVSGITWGSARWASLGYWVSQSHAGRGVTPTAVALVCDHLLTTVGLHRVEISIRPENAASLRVVAKLGFTEVGLARGFLHIAGHWRDHRVFQVLAEDVPDSLVTRLDRRGGDGTGG</sequence>
<dbReference type="Pfam" id="PF13302">
    <property type="entry name" value="Acetyltransf_3"/>
    <property type="match status" value="1"/>
</dbReference>
<proteinExistence type="inferred from homology"/>
<evidence type="ECO:0000313" key="6">
    <source>
        <dbReference type="Proteomes" id="UP000265581"/>
    </source>
</evidence>
<keyword evidence="2" id="KW-0012">Acyltransferase</keyword>
<reference evidence="5 6" key="1">
    <citation type="submission" date="2018-08" db="EMBL/GenBank/DDBJ databases">
        <title>Aeromicrobium sp. M2KJ-4, whole genome shotgun sequence.</title>
        <authorList>
            <person name="Tuo L."/>
        </authorList>
    </citation>
    <scope>NUCLEOTIDE SEQUENCE [LARGE SCALE GENOMIC DNA]</scope>
    <source>
        <strain evidence="5 6">M2KJ-4</strain>
    </source>
</reference>
<dbReference type="OrthoDB" id="5242221at2"/>
<evidence type="ECO:0000256" key="3">
    <source>
        <dbReference type="ARBA" id="ARBA00038502"/>
    </source>
</evidence>
<dbReference type="InterPro" id="IPR016181">
    <property type="entry name" value="Acyl_CoA_acyltransferase"/>
</dbReference>
<organism evidence="5 6">
    <name type="scientific">Aeromicrobium endophyticum</name>
    <dbReference type="NCBI Taxonomy" id="2292704"/>
    <lineage>
        <taxon>Bacteria</taxon>
        <taxon>Bacillati</taxon>
        <taxon>Actinomycetota</taxon>
        <taxon>Actinomycetes</taxon>
        <taxon>Propionibacteriales</taxon>
        <taxon>Nocardioidaceae</taxon>
        <taxon>Aeromicrobium</taxon>
    </lineage>
</organism>
<dbReference type="PANTHER" id="PTHR43792">
    <property type="entry name" value="GNAT FAMILY, PUTATIVE (AFU_ORTHOLOGUE AFUA_3G00765)-RELATED-RELATED"/>
    <property type="match status" value="1"/>
</dbReference>
<comment type="caution">
    <text evidence="5">The sequence shown here is derived from an EMBL/GenBank/DDBJ whole genome shotgun (WGS) entry which is preliminary data.</text>
</comment>
<dbReference type="GO" id="GO:0008999">
    <property type="term" value="F:protein-N-terminal-alanine acetyltransferase activity"/>
    <property type="evidence" value="ECO:0007669"/>
    <property type="project" value="TreeGrafter"/>
</dbReference>
<dbReference type="PROSITE" id="PS51186">
    <property type="entry name" value="GNAT"/>
    <property type="match status" value="1"/>
</dbReference>
<gene>
    <name evidence="5" type="ORF">DX116_10395</name>
</gene>
<dbReference type="InterPro" id="IPR000182">
    <property type="entry name" value="GNAT_dom"/>
</dbReference>
<dbReference type="GO" id="GO:0005737">
    <property type="term" value="C:cytoplasm"/>
    <property type="evidence" value="ECO:0007669"/>
    <property type="project" value="TreeGrafter"/>
</dbReference>
<evidence type="ECO:0000256" key="1">
    <source>
        <dbReference type="ARBA" id="ARBA00022679"/>
    </source>
</evidence>
<keyword evidence="1 5" id="KW-0808">Transferase</keyword>
<protein>
    <submittedName>
        <fullName evidence="5">N-acetyltransferase</fullName>
    </submittedName>
</protein>
<evidence type="ECO:0000259" key="4">
    <source>
        <dbReference type="PROSITE" id="PS51186"/>
    </source>
</evidence>
<dbReference type="AlphaFoldDB" id="A0A371PER4"/>
<keyword evidence="6" id="KW-1185">Reference proteome</keyword>
<dbReference type="EMBL" id="QUBR01000001">
    <property type="protein sequence ID" value="REK74126.1"/>
    <property type="molecule type" value="Genomic_DNA"/>
</dbReference>
<dbReference type="SUPFAM" id="SSF55729">
    <property type="entry name" value="Acyl-CoA N-acyltransferases (Nat)"/>
    <property type="match status" value="1"/>
</dbReference>
<dbReference type="Proteomes" id="UP000265581">
    <property type="component" value="Unassembled WGS sequence"/>
</dbReference>
<name>A0A371PER4_9ACTN</name>
<comment type="similarity">
    <text evidence="3">Belongs to the acetyltransferase family. RimJ subfamily.</text>
</comment>
<dbReference type="InterPro" id="IPR051531">
    <property type="entry name" value="N-acetyltransferase"/>
</dbReference>
<evidence type="ECO:0000256" key="2">
    <source>
        <dbReference type="ARBA" id="ARBA00023315"/>
    </source>
</evidence>
<dbReference type="PANTHER" id="PTHR43792:SF8">
    <property type="entry name" value="[RIBOSOMAL PROTEIN US5]-ALANINE N-ACETYLTRANSFERASE"/>
    <property type="match status" value="1"/>
</dbReference>